<keyword evidence="1" id="KW-0812">Transmembrane</keyword>
<dbReference type="OrthoDB" id="6705724at2"/>
<reference evidence="3" key="1">
    <citation type="submission" date="2017-06" db="EMBL/GenBank/DDBJ databases">
        <authorList>
            <person name="Varghese N."/>
            <person name="Submissions S."/>
        </authorList>
    </citation>
    <scope>NUCLEOTIDE SEQUENCE [LARGE SCALE GENOMIC DNA]</scope>
    <source>
        <strain evidence="3">ANC 5114</strain>
    </source>
</reference>
<keyword evidence="1" id="KW-1133">Transmembrane helix</keyword>
<feature type="transmembrane region" description="Helical" evidence="1">
    <location>
        <begin position="12"/>
        <end position="30"/>
    </location>
</feature>
<organism evidence="2 3">
    <name type="scientific">Acinetobacter apis</name>
    <dbReference type="NCBI Taxonomy" id="1229165"/>
    <lineage>
        <taxon>Bacteria</taxon>
        <taxon>Pseudomonadati</taxon>
        <taxon>Pseudomonadota</taxon>
        <taxon>Gammaproteobacteria</taxon>
        <taxon>Moraxellales</taxon>
        <taxon>Moraxellaceae</taxon>
        <taxon>Acinetobacter</taxon>
    </lineage>
</organism>
<dbReference type="Proteomes" id="UP000243463">
    <property type="component" value="Unassembled WGS sequence"/>
</dbReference>
<keyword evidence="1" id="KW-0472">Membrane</keyword>
<dbReference type="AlphaFoldDB" id="A0A217EDF0"/>
<keyword evidence="3" id="KW-1185">Reference proteome</keyword>
<proteinExistence type="predicted"/>
<gene>
    <name evidence="2" type="ORF">SAMN05444584_0462</name>
</gene>
<evidence type="ECO:0000313" key="3">
    <source>
        <dbReference type="Proteomes" id="UP000243463"/>
    </source>
</evidence>
<evidence type="ECO:0000256" key="1">
    <source>
        <dbReference type="SAM" id="Phobius"/>
    </source>
</evidence>
<dbReference type="EMBL" id="FZLN01000001">
    <property type="protein sequence ID" value="SNQ28538.1"/>
    <property type="molecule type" value="Genomic_DNA"/>
</dbReference>
<dbReference type="RefSeq" id="WP_088822581.1">
    <property type="nucleotide sequence ID" value="NZ_FZLN01000001.1"/>
</dbReference>
<accession>A0A217EDF0</accession>
<protein>
    <submittedName>
        <fullName evidence="2">Uncharacterized protein</fullName>
    </submittedName>
</protein>
<name>A0A217EDF0_9GAMM</name>
<evidence type="ECO:0000313" key="2">
    <source>
        <dbReference type="EMBL" id="SNQ28538.1"/>
    </source>
</evidence>
<feature type="transmembrane region" description="Helical" evidence="1">
    <location>
        <begin position="192"/>
        <end position="213"/>
    </location>
</feature>
<sequence length="214" mass="24923">MNSAQQKQEQSHLLLNLTMIGLETFYSFVFKHDDFAKKQAAIFFEKNAVIKVNCYIPYIDFYLVFSDKGILFNTEAPKTAIALEMSSTIFGYFQALVLGHQKSIRAIKIYANQTEKDQMRDLLLALSLPQLATDWKKWVTTAHPQKEFTASPVRVSGLLEKIDTQRLKIDNLYVENKQFKNRIRHLERKQKTVYLLFSLTILVLIAMLIYQYVN</sequence>